<dbReference type="Pfam" id="PF00550">
    <property type="entry name" value="PP-binding"/>
    <property type="match status" value="1"/>
</dbReference>
<dbReference type="InterPro" id="IPR036736">
    <property type="entry name" value="ACP-like_sf"/>
</dbReference>
<protein>
    <submittedName>
        <fullName evidence="2">Phosphopantetheine-binding protein</fullName>
    </submittedName>
</protein>
<sequence>MSGTGLHARYEDLLKTHVPTLRDLDQLLGTEELAHFGLDSLRTMSLLVALEDAFGVSFPEELLTKSTFRTPDTLWSALAGLTTERHTPGGTR</sequence>
<keyword evidence="3" id="KW-1185">Reference proteome</keyword>
<organism evidence="2 3">
    <name type="scientific">Streptomyces katrae</name>
    <dbReference type="NCBI Taxonomy" id="68223"/>
    <lineage>
        <taxon>Bacteria</taxon>
        <taxon>Bacillati</taxon>
        <taxon>Actinomycetota</taxon>
        <taxon>Actinomycetes</taxon>
        <taxon>Kitasatosporales</taxon>
        <taxon>Streptomycetaceae</taxon>
        <taxon>Streptomyces</taxon>
    </lineage>
</organism>
<gene>
    <name evidence="2" type="ORF">QEZ40_000445</name>
</gene>
<dbReference type="SUPFAM" id="SSF47336">
    <property type="entry name" value="ACP-like"/>
    <property type="match status" value="1"/>
</dbReference>
<comment type="caution">
    <text evidence="2">The sequence shown here is derived from an EMBL/GenBank/DDBJ whole genome shotgun (WGS) entry which is preliminary data.</text>
</comment>
<evidence type="ECO:0000313" key="2">
    <source>
        <dbReference type="EMBL" id="MDK9496105.1"/>
    </source>
</evidence>
<proteinExistence type="predicted"/>
<dbReference type="Gene3D" id="1.10.1200.10">
    <property type="entry name" value="ACP-like"/>
    <property type="match status" value="1"/>
</dbReference>
<dbReference type="InterPro" id="IPR009081">
    <property type="entry name" value="PP-bd_ACP"/>
</dbReference>
<evidence type="ECO:0000259" key="1">
    <source>
        <dbReference type="PROSITE" id="PS50075"/>
    </source>
</evidence>
<dbReference type="Proteomes" id="UP001223390">
    <property type="component" value="Unassembled WGS sequence"/>
</dbReference>
<accession>A0ABT7GR94</accession>
<dbReference type="EMBL" id="JASITI010000010">
    <property type="protein sequence ID" value="MDK9496105.1"/>
    <property type="molecule type" value="Genomic_DNA"/>
</dbReference>
<dbReference type="PROSITE" id="PS50075">
    <property type="entry name" value="CARRIER"/>
    <property type="match status" value="1"/>
</dbReference>
<feature type="domain" description="Carrier" evidence="1">
    <location>
        <begin position="4"/>
        <end position="82"/>
    </location>
</feature>
<reference evidence="2 3" key="1">
    <citation type="submission" date="2023-05" db="EMBL/GenBank/DDBJ databases">
        <title>Sequencing and Assembly of Streptomyces sp. NP73.</title>
        <authorList>
            <person name="Konwar A.N."/>
            <person name="Saikia K."/>
            <person name="Thakur D."/>
        </authorList>
    </citation>
    <scope>NUCLEOTIDE SEQUENCE [LARGE SCALE GENOMIC DNA]</scope>
    <source>
        <strain evidence="2 3">NP73</strain>
    </source>
</reference>
<dbReference type="RefSeq" id="WP_285341639.1">
    <property type="nucleotide sequence ID" value="NZ_JASITI010000010.1"/>
</dbReference>
<name>A0ABT7GR94_9ACTN</name>
<evidence type="ECO:0000313" key="3">
    <source>
        <dbReference type="Proteomes" id="UP001223390"/>
    </source>
</evidence>